<dbReference type="Pfam" id="PF00298">
    <property type="entry name" value="Ribosomal_L11"/>
    <property type="match status" value="1"/>
</dbReference>
<evidence type="ECO:0000256" key="6">
    <source>
        <dbReference type="ARBA" id="ARBA00023274"/>
    </source>
</evidence>
<keyword evidence="3" id="KW-0809">Transit peptide</keyword>
<evidence type="ECO:0000256" key="8">
    <source>
        <dbReference type="ARBA" id="ARBA00040104"/>
    </source>
</evidence>
<dbReference type="GO" id="GO:0070180">
    <property type="term" value="F:large ribosomal subunit rRNA binding"/>
    <property type="evidence" value="ECO:0007669"/>
    <property type="project" value="TreeGrafter"/>
</dbReference>
<dbReference type="HAMAP" id="MF_00736">
    <property type="entry name" value="Ribosomal_uL11"/>
    <property type="match status" value="1"/>
</dbReference>
<keyword evidence="14" id="KW-1185">Reference proteome</keyword>
<accession>A0AAD7ZZP2</accession>
<dbReference type="InterPro" id="IPR036769">
    <property type="entry name" value="Ribosomal_uL11_C_sf"/>
</dbReference>
<dbReference type="GO" id="GO:0003735">
    <property type="term" value="F:structural constituent of ribosome"/>
    <property type="evidence" value="ECO:0007669"/>
    <property type="project" value="InterPro"/>
</dbReference>
<dbReference type="NCBIfam" id="TIGR01632">
    <property type="entry name" value="L11_bact"/>
    <property type="match status" value="1"/>
</dbReference>
<protein>
    <recommendedName>
        <fullName evidence="8">Large ribosomal subunit protein uL11m</fullName>
    </recommendedName>
    <alternativeName>
        <fullName evidence="9">39S ribosomal protein L11, mitochondrial</fullName>
    </alternativeName>
</protein>
<dbReference type="Gene3D" id="1.10.10.250">
    <property type="entry name" value="Ribosomal protein L11, C-terminal domain"/>
    <property type="match status" value="1"/>
</dbReference>
<reference evidence="13" key="2">
    <citation type="submission" date="2023-05" db="EMBL/GenBank/DDBJ databases">
        <authorList>
            <person name="Fouks B."/>
        </authorList>
    </citation>
    <scope>NUCLEOTIDE SEQUENCE</scope>
    <source>
        <strain evidence="13">Stay&amp;Tobe</strain>
        <tissue evidence="13">Testes</tissue>
    </source>
</reference>
<dbReference type="InterPro" id="IPR020784">
    <property type="entry name" value="Ribosomal_uL11_N"/>
</dbReference>
<comment type="subunit">
    <text evidence="7">Component of the mitochondrial ribosome large subunit (39S) which comprises a 16S rRNA and about 50 distinct proteins.</text>
</comment>
<evidence type="ECO:0000256" key="2">
    <source>
        <dbReference type="ARBA" id="ARBA00010537"/>
    </source>
</evidence>
<evidence type="ECO:0000256" key="5">
    <source>
        <dbReference type="ARBA" id="ARBA00023128"/>
    </source>
</evidence>
<evidence type="ECO:0000256" key="7">
    <source>
        <dbReference type="ARBA" id="ARBA00038782"/>
    </source>
</evidence>
<evidence type="ECO:0000256" key="1">
    <source>
        <dbReference type="ARBA" id="ARBA00004173"/>
    </source>
</evidence>
<dbReference type="InterPro" id="IPR036796">
    <property type="entry name" value="Ribosomal_uL11_N_sf"/>
</dbReference>
<organism evidence="13 14">
    <name type="scientific">Diploptera punctata</name>
    <name type="common">Pacific beetle cockroach</name>
    <dbReference type="NCBI Taxonomy" id="6984"/>
    <lineage>
        <taxon>Eukaryota</taxon>
        <taxon>Metazoa</taxon>
        <taxon>Ecdysozoa</taxon>
        <taxon>Arthropoda</taxon>
        <taxon>Hexapoda</taxon>
        <taxon>Insecta</taxon>
        <taxon>Pterygota</taxon>
        <taxon>Neoptera</taxon>
        <taxon>Polyneoptera</taxon>
        <taxon>Dictyoptera</taxon>
        <taxon>Blattodea</taxon>
        <taxon>Blaberoidea</taxon>
        <taxon>Blaberidae</taxon>
        <taxon>Diplopterinae</taxon>
        <taxon>Diploptera</taxon>
    </lineage>
</organism>
<keyword evidence="6 10" id="KW-0687">Ribonucleoprotein</keyword>
<dbReference type="InterPro" id="IPR006519">
    <property type="entry name" value="Ribosomal_uL11_bac-typ"/>
</dbReference>
<dbReference type="CDD" id="cd00349">
    <property type="entry name" value="Ribosomal_L11"/>
    <property type="match status" value="1"/>
</dbReference>
<evidence type="ECO:0000256" key="3">
    <source>
        <dbReference type="ARBA" id="ARBA00022946"/>
    </source>
</evidence>
<comment type="caution">
    <text evidence="13">The sequence shown here is derived from an EMBL/GenBank/DDBJ whole genome shotgun (WGS) entry which is preliminary data.</text>
</comment>
<dbReference type="PANTHER" id="PTHR11661:SF1">
    <property type="entry name" value="LARGE RIBOSOMAL SUBUNIT PROTEIN UL11M"/>
    <property type="match status" value="1"/>
</dbReference>
<dbReference type="InterPro" id="IPR020783">
    <property type="entry name" value="Ribosomal_uL11_C"/>
</dbReference>
<dbReference type="AlphaFoldDB" id="A0AAD7ZZP2"/>
<dbReference type="Pfam" id="PF03946">
    <property type="entry name" value="Ribosomal_L11_N"/>
    <property type="match status" value="1"/>
</dbReference>
<evidence type="ECO:0000313" key="14">
    <source>
        <dbReference type="Proteomes" id="UP001233999"/>
    </source>
</evidence>
<dbReference type="FunFam" id="3.30.1550.10:FF:000003">
    <property type="entry name" value="39S ribosomal protein L11, mitochondrial"/>
    <property type="match status" value="1"/>
</dbReference>
<feature type="domain" description="Large ribosomal subunit protein uL11 N-terminal" evidence="12">
    <location>
        <begin position="24"/>
        <end position="82"/>
    </location>
</feature>
<evidence type="ECO:0000259" key="11">
    <source>
        <dbReference type="Pfam" id="PF00298"/>
    </source>
</evidence>
<name>A0AAD7ZZP2_DIPPU</name>
<dbReference type="PANTHER" id="PTHR11661">
    <property type="entry name" value="60S RIBOSOMAL PROTEIN L12"/>
    <property type="match status" value="1"/>
</dbReference>
<keyword evidence="5" id="KW-0496">Mitochondrion</keyword>
<dbReference type="EMBL" id="JASPKZ010004587">
    <property type="protein sequence ID" value="KAJ9589910.1"/>
    <property type="molecule type" value="Genomic_DNA"/>
</dbReference>
<dbReference type="SMART" id="SM00649">
    <property type="entry name" value="RL11"/>
    <property type="match status" value="1"/>
</dbReference>
<feature type="domain" description="Large ribosomal subunit protein uL11 C-terminal" evidence="11">
    <location>
        <begin position="88"/>
        <end position="157"/>
    </location>
</feature>
<keyword evidence="4 10" id="KW-0689">Ribosomal protein</keyword>
<evidence type="ECO:0000256" key="10">
    <source>
        <dbReference type="RuleBase" id="RU003978"/>
    </source>
</evidence>
<dbReference type="FunFam" id="1.10.10.250:FF:000003">
    <property type="entry name" value="Mitochondrial ribosomal protein L11"/>
    <property type="match status" value="1"/>
</dbReference>
<reference evidence="13" key="1">
    <citation type="journal article" date="2023" name="IScience">
        <title>Live-bearing cockroach genome reveals convergent evolutionary mechanisms linked to viviparity in insects and beyond.</title>
        <authorList>
            <person name="Fouks B."/>
            <person name="Harrison M.C."/>
            <person name="Mikhailova A.A."/>
            <person name="Marchal E."/>
            <person name="English S."/>
            <person name="Carruthers M."/>
            <person name="Jennings E.C."/>
            <person name="Chiamaka E.L."/>
            <person name="Frigard R.A."/>
            <person name="Pippel M."/>
            <person name="Attardo G.M."/>
            <person name="Benoit J.B."/>
            <person name="Bornberg-Bauer E."/>
            <person name="Tobe S.S."/>
        </authorList>
    </citation>
    <scope>NUCLEOTIDE SEQUENCE</scope>
    <source>
        <strain evidence="13">Stay&amp;Tobe</strain>
    </source>
</reference>
<evidence type="ECO:0000256" key="9">
    <source>
        <dbReference type="ARBA" id="ARBA00041455"/>
    </source>
</evidence>
<evidence type="ECO:0000313" key="13">
    <source>
        <dbReference type="EMBL" id="KAJ9589910.1"/>
    </source>
</evidence>
<dbReference type="GO" id="GO:0005762">
    <property type="term" value="C:mitochondrial large ribosomal subunit"/>
    <property type="evidence" value="ECO:0007669"/>
    <property type="project" value="TreeGrafter"/>
</dbReference>
<dbReference type="InterPro" id="IPR000911">
    <property type="entry name" value="Ribosomal_uL11"/>
</dbReference>
<proteinExistence type="inferred from homology"/>
<dbReference type="Gene3D" id="3.30.1550.10">
    <property type="entry name" value="Ribosomal protein L11/L12, N-terminal domain"/>
    <property type="match status" value="1"/>
</dbReference>
<gene>
    <name evidence="13" type="ORF">L9F63_016971</name>
</gene>
<dbReference type="GO" id="GO:0006412">
    <property type="term" value="P:translation"/>
    <property type="evidence" value="ECO:0007669"/>
    <property type="project" value="InterPro"/>
</dbReference>
<sequence>MSKVASRLKNLKKTTEKVVHSNKIKALIPACMANPGPPLGPVLGQRGINIAAFCKDFNERTKDMKEGIPLPSRITINSDRTYELIMHKPPASFFLKQAAGIHKGAIEGAGEITGMITLKHVYEIAKIKSEDPPLECVPLQDICNMVIGTARTCGIKIVKELDPKEYGEFLEERKLIVARQRKELDEKKESRMLRTG</sequence>
<evidence type="ECO:0000256" key="4">
    <source>
        <dbReference type="ARBA" id="ARBA00022980"/>
    </source>
</evidence>
<comment type="similarity">
    <text evidence="2 10">Belongs to the universal ribosomal protein uL11 family.</text>
</comment>
<comment type="subcellular location">
    <subcellularLocation>
        <location evidence="1">Mitochondrion</location>
    </subcellularLocation>
</comment>
<dbReference type="SUPFAM" id="SSF46906">
    <property type="entry name" value="Ribosomal protein L11, C-terminal domain"/>
    <property type="match status" value="1"/>
</dbReference>
<dbReference type="SUPFAM" id="SSF54747">
    <property type="entry name" value="Ribosomal L11/L12e N-terminal domain"/>
    <property type="match status" value="1"/>
</dbReference>
<dbReference type="Proteomes" id="UP001233999">
    <property type="component" value="Unassembled WGS sequence"/>
</dbReference>
<evidence type="ECO:0000259" key="12">
    <source>
        <dbReference type="Pfam" id="PF03946"/>
    </source>
</evidence>